<name>A0A0C3KBY0_9AGAM</name>
<gene>
    <name evidence="2" type="ORF">M407DRAFT_224305</name>
</gene>
<organism evidence="2 3">
    <name type="scientific">Tulasnella calospora MUT 4182</name>
    <dbReference type="NCBI Taxonomy" id="1051891"/>
    <lineage>
        <taxon>Eukaryota</taxon>
        <taxon>Fungi</taxon>
        <taxon>Dikarya</taxon>
        <taxon>Basidiomycota</taxon>
        <taxon>Agaricomycotina</taxon>
        <taxon>Agaricomycetes</taxon>
        <taxon>Cantharellales</taxon>
        <taxon>Tulasnellaceae</taxon>
        <taxon>Tulasnella</taxon>
    </lineage>
</organism>
<proteinExistence type="predicted"/>
<evidence type="ECO:0000313" key="2">
    <source>
        <dbReference type="EMBL" id="KIO18948.1"/>
    </source>
</evidence>
<reference evidence="2 3" key="1">
    <citation type="submission" date="2014-04" db="EMBL/GenBank/DDBJ databases">
        <authorList>
            <consortium name="DOE Joint Genome Institute"/>
            <person name="Kuo A."/>
            <person name="Girlanda M."/>
            <person name="Perotto S."/>
            <person name="Kohler A."/>
            <person name="Nagy L.G."/>
            <person name="Floudas D."/>
            <person name="Copeland A."/>
            <person name="Barry K.W."/>
            <person name="Cichocki N."/>
            <person name="Veneault-Fourrey C."/>
            <person name="LaButti K."/>
            <person name="Lindquist E.A."/>
            <person name="Lipzen A."/>
            <person name="Lundell T."/>
            <person name="Morin E."/>
            <person name="Murat C."/>
            <person name="Sun H."/>
            <person name="Tunlid A."/>
            <person name="Henrissat B."/>
            <person name="Grigoriev I.V."/>
            <person name="Hibbett D.S."/>
            <person name="Martin F."/>
            <person name="Nordberg H.P."/>
            <person name="Cantor M.N."/>
            <person name="Hua S.X."/>
        </authorList>
    </citation>
    <scope>NUCLEOTIDE SEQUENCE [LARGE SCALE GENOMIC DNA]</scope>
    <source>
        <strain evidence="2 3">MUT 4182</strain>
    </source>
</reference>
<dbReference type="EMBL" id="KN823249">
    <property type="protein sequence ID" value="KIO18948.1"/>
    <property type="molecule type" value="Genomic_DNA"/>
</dbReference>
<feature type="region of interest" description="Disordered" evidence="1">
    <location>
        <begin position="1"/>
        <end position="95"/>
    </location>
</feature>
<dbReference type="Proteomes" id="UP000054248">
    <property type="component" value="Unassembled WGS sequence"/>
</dbReference>
<dbReference type="HOGENOM" id="CLU_1603966_0_0_1"/>
<dbReference type="AlphaFoldDB" id="A0A0C3KBY0"/>
<reference evidence="3" key="2">
    <citation type="submission" date="2015-01" db="EMBL/GenBank/DDBJ databases">
        <title>Evolutionary Origins and Diversification of the Mycorrhizal Mutualists.</title>
        <authorList>
            <consortium name="DOE Joint Genome Institute"/>
            <consortium name="Mycorrhizal Genomics Consortium"/>
            <person name="Kohler A."/>
            <person name="Kuo A."/>
            <person name="Nagy L.G."/>
            <person name="Floudas D."/>
            <person name="Copeland A."/>
            <person name="Barry K.W."/>
            <person name="Cichocki N."/>
            <person name="Veneault-Fourrey C."/>
            <person name="LaButti K."/>
            <person name="Lindquist E.A."/>
            <person name="Lipzen A."/>
            <person name="Lundell T."/>
            <person name="Morin E."/>
            <person name="Murat C."/>
            <person name="Riley R."/>
            <person name="Ohm R."/>
            <person name="Sun H."/>
            <person name="Tunlid A."/>
            <person name="Henrissat B."/>
            <person name="Grigoriev I.V."/>
            <person name="Hibbett D.S."/>
            <person name="Martin F."/>
        </authorList>
    </citation>
    <scope>NUCLEOTIDE SEQUENCE [LARGE SCALE GENOMIC DNA]</scope>
    <source>
        <strain evidence="3">MUT 4182</strain>
    </source>
</reference>
<protein>
    <submittedName>
        <fullName evidence="2">Uncharacterized protein</fullName>
    </submittedName>
</protein>
<evidence type="ECO:0000256" key="1">
    <source>
        <dbReference type="SAM" id="MobiDB-lite"/>
    </source>
</evidence>
<accession>A0A0C3KBY0</accession>
<feature type="compositionally biased region" description="Polar residues" evidence="1">
    <location>
        <begin position="70"/>
        <end position="90"/>
    </location>
</feature>
<sequence>MELPPRSEIRNSPGPQVAGQGRSRGANATQAYREPNGAMLPSTPLNSARYGDAPYSSLPRRPLGIPRNGSLPTTPTRGQPTALSSPGGTTSRERTSVIAAISSSGGAVRIGQQTDRGAGPLRKLTAFPVADPVRDKAVQEELKPFFVRMKRLYWDYVTGRREKRSG</sequence>
<evidence type="ECO:0000313" key="3">
    <source>
        <dbReference type="Proteomes" id="UP000054248"/>
    </source>
</evidence>
<keyword evidence="3" id="KW-1185">Reference proteome</keyword>